<dbReference type="AlphaFoldDB" id="A0A4J1QPL6"/>
<proteinExistence type="predicted"/>
<reference evidence="1" key="1">
    <citation type="submission" date="2019-04" db="EMBL/GenBank/DDBJ databases">
        <authorList>
            <consortium name="Pathogen Informatics"/>
        </authorList>
    </citation>
    <scope>NUCLEOTIDE SEQUENCE</scope>
    <source>
        <strain evidence="1">GPSC5</strain>
    </source>
</reference>
<sequence>MKQKQPIVARTKQHTFEELIQDQKLERLAKFSPDLVGRYGFTASCASSFANLIKEAYGGKNLNVVYASRMLALWNIACSCYHKADGYSLADALFSDKKICLDYFYYHNNTSDIITLDMIEDVKKNYLQLVTTATSDNMSVIEFEMEKESDLYYFIKATLGSSFSRMHYSVLVKALAGALAKNI</sequence>
<protein>
    <submittedName>
        <fullName evidence="1">Putative lipoprotein</fullName>
    </submittedName>
</protein>
<organism evidence="1">
    <name type="scientific">Streptococcus pneumoniae</name>
    <dbReference type="NCBI Taxonomy" id="1313"/>
    <lineage>
        <taxon>Bacteria</taxon>
        <taxon>Bacillati</taxon>
        <taxon>Bacillota</taxon>
        <taxon>Bacilli</taxon>
        <taxon>Lactobacillales</taxon>
        <taxon>Streptococcaceae</taxon>
        <taxon>Streptococcus</taxon>
    </lineage>
</organism>
<dbReference type="EMBL" id="CAATFN010000004">
    <property type="protein sequence ID" value="VNO97578.1"/>
    <property type="molecule type" value="Genomic_DNA"/>
</dbReference>
<accession>A0A4J1QPL6</accession>
<evidence type="ECO:0000313" key="1">
    <source>
        <dbReference type="EMBL" id="VNO97578.1"/>
    </source>
</evidence>
<keyword evidence="1" id="KW-0449">Lipoprotein</keyword>
<gene>
    <name evidence="1" type="ORF">SAMEA2814119_01064</name>
</gene>
<dbReference type="RefSeq" id="WP_000810869.1">
    <property type="nucleotide sequence ID" value="NZ_AP026918.1"/>
</dbReference>
<name>A0A4J1QPL6_STREE</name>